<keyword evidence="3" id="KW-1185">Reference proteome</keyword>
<dbReference type="EMBL" id="OX459124">
    <property type="protein sequence ID" value="CAI9111864.1"/>
    <property type="molecule type" value="Genomic_DNA"/>
</dbReference>
<feature type="region of interest" description="Disordered" evidence="1">
    <location>
        <begin position="443"/>
        <end position="466"/>
    </location>
</feature>
<accession>A0AAV1DVJ6</accession>
<organism evidence="2 3">
    <name type="scientific">Oldenlandia corymbosa var. corymbosa</name>
    <dbReference type="NCBI Taxonomy" id="529605"/>
    <lineage>
        <taxon>Eukaryota</taxon>
        <taxon>Viridiplantae</taxon>
        <taxon>Streptophyta</taxon>
        <taxon>Embryophyta</taxon>
        <taxon>Tracheophyta</taxon>
        <taxon>Spermatophyta</taxon>
        <taxon>Magnoliopsida</taxon>
        <taxon>eudicotyledons</taxon>
        <taxon>Gunneridae</taxon>
        <taxon>Pentapetalae</taxon>
        <taxon>asterids</taxon>
        <taxon>lamiids</taxon>
        <taxon>Gentianales</taxon>
        <taxon>Rubiaceae</taxon>
        <taxon>Rubioideae</taxon>
        <taxon>Spermacoceae</taxon>
        <taxon>Hedyotis-Oldenlandia complex</taxon>
        <taxon>Oldenlandia</taxon>
    </lineage>
</organism>
<feature type="compositionally biased region" description="Polar residues" evidence="1">
    <location>
        <begin position="1"/>
        <end position="24"/>
    </location>
</feature>
<name>A0AAV1DVJ6_OLDCO</name>
<feature type="region of interest" description="Disordered" evidence="1">
    <location>
        <begin position="1"/>
        <end position="29"/>
    </location>
</feature>
<proteinExistence type="predicted"/>
<gene>
    <name evidence="2" type="ORF">OLC1_LOCUS19154</name>
</gene>
<dbReference type="AlphaFoldDB" id="A0AAV1DVJ6"/>
<sequence>MRSNSKLKFSSTKLIMNGPSSHGSKSVDEGSFFLVSNGFGGKSMENRPSLPRSSNSQAVNESFFPSNCIKSNKKQKLASADPISAVSSDAQVEMASPIIHDDEALEKALRAATLKCRFAELIAKTKGDKTFPKKVQQEREKLVKVQSGKDAAKAAQKEVERKEEIQKKRELARLALEELERSVQGSFFDEMKELEKCTNSYPSYIRHGDVFKTVWIDLTSGTIVFEGLPSILEYKISNDDDDDDDPYLCCKKKHGCEVLDQSWSSEKEKSKTLDPISRFNSNKHEMSNVFSSHKGVKKEAVSSDVEAGEIIDPDDDEPLIGCNYRHGCEILYQPWNCEGEKSEILDPVSSYGSNELEISNLLSHNRGEKAVSSDVEDGEIIDADDDPLLSHTKKDVEIELYPLSSCNNEDDGEMVEHSWSRECEEGEILDLVLSCKRHQRKTSNLFSSHKGEKVVSSDVEDGEILD</sequence>
<evidence type="ECO:0000313" key="3">
    <source>
        <dbReference type="Proteomes" id="UP001161247"/>
    </source>
</evidence>
<protein>
    <submittedName>
        <fullName evidence="2">OLC1v1012194C2</fullName>
    </submittedName>
</protein>
<evidence type="ECO:0000313" key="2">
    <source>
        <dbReference type="EMBL" id="CAI9111864.1"/>
    </source>
</evidence>
<evidence type="ECO:0000256" key="1">
    <source>
        <dbReference type="SAM" id="MobiDB-lite"/>
    </source>
</evidence>
<reference evidence="2" key="1">
    <citation type="submission" date="2023-03" db="EMBL/GenBank/DDBJ databases">
        <authorList>
            <person name="Julca I."/>
        </authorList>
    </citation>
    <scope>NUCLEOTIDE SEQUENCE</scope>
</reference>
<dbReference type="Proteomes" id="UP001161247">
    <property type="component" value="Chromosome 7"/>
</dbReference>